<dbReference type="Pfam" id="PF00326">
    <property type="entry name" value="Peptidase_S9"/>
    <property type="match status" value="1"/>
</dbReference>
<evidence type="ECO:0000259" key="5">
    <source>
        <dbReference type="Pfam" id="PF00326"/>
    </source>
</evidence>
<evidence type="ECO:0000313" key="7">
    <source>
        <dbReference type="Proteomes" id="UP001430356"/>
    </source>
</evidence>
<feature type="compositionally biased region" description="Basic residues" evidence="3">
    <location>
        <begin position="467"/>
        <end position="478"/>
    </location>
</feature>
<dbReference type="PANTHER" id="PTHR43037">
    <property type="entry name" value="UNNAMED PRODUCT-RELATED"/>
    <property type="match status" value="1"/>
</dbReference>
<protein>
    <submittedName>
        <fullName evidence="6">Esterase PHB depolymerase</fullName>
    </submittedName>
</protein>
<feature type="compositionally biased region" description="Acidic residues" evidence="3">
    <location>
        <begin position="1"/>
        <end position="11"/>
    </location>
</feature>
<gene>
    <name evidence="6" type="ORF">NESM_000110500</name>
</gene>
<evidence type="ECO:0000256" key="3">
    <source>
        <dbReference type="SAM" id="MobiDB-lite"/>
    </source>
</evidence>
<dbReference type="InterPro" id="IPR050955">
    <property type="entry name" value="Plant_Biomass_Hydrol_Est"/>
</dbReference>
<proteinExistence type="predicted"/>
<keyword evidence="7" id="KW-1185">Reference proteome</keyword>
<dbReference type="InterPro" id="IPR001375">
    <property type="entry name" value="Peptidase_S9_cat"/>
</dbReference>
<keyword evidence="4" id="KW-0472">Membrane</keyword>
<feature type="transmembrane region" description="Helical" evidence="4">
    <location>
        <begin position="43"/>
        <end position="61"/>
    </location>
</feature>
<keyword evidence="4" id="KW-1133">Transmembrane helix</keyword>
<dbReference type="EMBL" id="JAECZO010000006">
    <property type="protein sequence ID" value="KAK7200548.1"/>
    <property type="molecule type" value="Genomic_DNA"/>
</dbReference>
<dbReference type="AlphaFoldDB" id="A0AAW0F2W4"/>
<dbReference type="Proteomes" id="UP001430356">
    <property type="component" value="Unassembled WGS sequence"/>
</dbReference>
<keyword evidence="1" id="KW-0732">Signal</keyword>
<keyword evidence="4" id="KW-0812">Transmembrane</keyword>
<evidence type="ECO:0000313" key="6">
    <source>
        <dbReference type="EMBL" id="KAK7200548.1"/>
    </source>
</evidence>
<dbReference type="GO" id="GO:0008236">
    <property type="term" value="F:serine-type peptidase activity"/>
    <property type="evidence" value="ECO:0007669"/>
    <property type="project" value="InterPro"/>
</dbReference>
<accession>A0AAW0F2W4</accession>
<reference evidence="6 7" key="1">
    <citation type="journal article" date="2021" name="MBio">
        <title>A New Model Trypanosomatid, Novymonas esmeraldas: Genomic Perception of Its 'Candidatus Pandoraea novymonadis' Endosymbiont.</title>
        <authorList>
            <person name="Zakharova A."/>
            <person name="Saura A."/>
            <person name="Butenko A."/>
            <person name="Podesvova L."/>
            <person name="Warmusova S."/>
            <person name="Kostygov A.Y."/>
            <person name="Nenarokova A."/>
            <person name="Lukes J."/>
            <person name="Opperdoes F.R."/>
            <person name="Yurchenko V."/>
        </authorList>
    </citation>
    <scope>NUCLEOTIDE SEQUENCE [LARGE SCALE GENOMIC DNA]</scope>
    <source>
        <strain evidence="6 7">E262AT.01</strain>
    </source>
</reference>
<feature type="compositionally biased region" description="Basic and acidic residues" evidence="3">
    <location>
        <begin position="510"/>
        <end position="519"/>
    </location>
</feature>
<feature type="region of interest" description="Disordered" evidence="3">
    <location>
        <begin position="414"/>
        <end position="435"/>
    </location>
</feature>
<evidence type="ECO:0000256" key="2">
    <source>
        <dbReference type="ARBA" id="ARBA00022801"/>
    </source>
</evidence>
<organism evidence="6 7">
    <name type="scientific">Novymonas esmeraldas</name>
    <dbReference type="NCBI Taxonomy" id="1808958"/>
    <lineage>
        <taxon>Eukaryota</taxon>
        <taxon>Discoba</taxon>
        <taxon>Euglenozoa</taxon>
        <taxon>Kinetoplastea</taxon>
        <taxon>Metakinetoplastina</taxon>
        <taxon>Trypanosomatida</taxon>
        <taxon>Trypanosomatidae</taxon>
        <taxon>Novymonas</taxon>
    </lineage>
</organism>
<dbReference type="SUPFAM" id="SSF53474">
    <property type="entry name" value="alpha/beta-Hydrolases"/>
    <property type="match status" value="1"/>
</dbReference>
<feature type="domain" description="Peptidase S9 prolyl oligopeptidase catalytic" evidence="5">
    <location>
        <begin position="196"/>
        <end position="284"/>
    </location>
</feature>
<dbReference type="GO" id="GO:0006508">
    <property type="term" value="P:proteolysis"/>
    <property type="evidence" value="ECO:0007669"/>
    <property type="project" value="InterPro"/>
</dbReference>
<dbReference type="Gene3D" id="3.40.50.1820">
    <property type="entry name" value="alpha/beta hydrolase"/>
    <property type="match status" value="1"/>
</dbReference>
<dbReference type="PANTHER" id="PTHR43037:SF5">
    <property type="entry name" value="FERULOYL ESTERASE"/>
    <property type="match status" value="1"/>
</dbReference>
<keyword evidence="2" id="KW-0378">Hydrolase</keyword>
<name>A0AAW0F2W4_9TRYP</name>
<evidence type="ECO:0000256" key="4">
    <source>
        <dbReference type="SAM" id="Phobius"/>
    </source>
</evidence>
<evidence type="ECO:0000256" key="1">
    <source>
        <dbReference type="ARBA" id="ARBA00022729"/>
    </source>
</evidence>
<comment type="caution">
    <text evidence="6">The sequence shown here is derived from an EMBL/GenBank/DDBJ whole genome shotgun (WGS) entry which is preliminary data.</text>
</comment>
<dbReference type="InterPro" id="IPR029058">
    <property type="entry name" value="AB_hydrolase_fold"/>
</dbReference>
<feature type="compositionally biased region" description="Basic and acidic residues" evidence="3">
    <location>
        <begin position="449"/>
        <end position="466"/>
    </location>
</feature>
<sequence length="573" mass="62544">MSTEAAFDEGSVELMEQTPLKTEETAGPVAAASRSMPRLHAPWLMYLILAVVILVVVPLGVRHRMEMVRRAATDPISLLVPFGEKFDTQRLIRELNPAGKKIHMASLVTAAEDGCVGNASRLPRGQQTVVTFTTAAGDEREAVVYVPESYPAAPLDGAAASTPVAMMVLFHGLNDNCKHFLDATGFLPFADRDGFVIASVCGSQGYLGTAWNAGMCCGFSNDKPDDVGLAKQVVTELSKSVCVDRQRVMAVGFSNGAMLAEVLACEAPGHFRAAVSIGGVVELRPGNAAGLEKCTAALANTSTTDRTSLLMVHGTADVMVPWGGNSLLGFPSITANLEAWAERNGCGDETNTTISTPTYSNTIYARCHAARGAVSPPLPSDPRAPLVSCIDLRHHHLYPTEDVDDDDEAAWQAQDGTSADEGKQSTPDMDTEEMSVRQTRAMLVDELKHEHHKDDGEGTHAHEDRHKDHHHRPHRPHDHHRDNTPPHHHHRHHDSHPPHNESRRHHGGKHDHEPRRHELPTGSSEVTPRGPDGASQVELVRVKDGGHSWPRDKEFSTTDYIYEFGIRVFGRYN</sequence>
<feature type="region of interest" description="Disordered" evidence="3">
    <location>
        <begin position="449"/>
        <end position="536"/>
    </location>
</feature>
<feature type="region of interest" description="Disordered" evidence="3">
    <location>
        <begin position="1"/>
        <end position="28"/>
    </location>
</feature>